<feature type="transmembrane region" description="Helical" evidence="9">
    <location>
        <begin position="288"/>
        <end position="307"/>
    </location>
</feature>
<keyword evidence="4" id="KW-1003">Cell membrane</keyword>
<feature type="transmembrane region" description="Helical" evidence="9">
    <location>
        <begin position="262"/>
        <end position="281"/>
    </location>
</feature>
<keyword evidence="11" id="KW-1185">Reference proteome</keyword>
<feature type="transmembrane region" description="Helical" evidence="9">
    <location>
        <begin position="138"/>
        <end position="158"/>
    </location>
</feature>
<evidence type="ECO:0000256" key="9">
    <source>
        <dbReference type="SAM" id="Phobius"/>
    </source>
</evidence>
<protein>
    <submittedName>
        <fullName evidence="10">ABC transporter permease</fullName>
    </submittedName>
</protein>
<comment type="similarity">
    <text evidence="2">Belongs to the binding-protein-dependent transport system permease family. AraH/RbsC subfamily.</text>
</comment>
<feature type="transmembrane region" description="Helical" evidence="9">
    <location>
        <begin position="229"/>
        <end position="250"/>
    </location>
</feature>
<evidence type="ECO:0000256" key="6">
    <source>
        <dbReference type="ARBA" id="ARBA00022692"/>
    </source>
</evidence>
<feature type="transmembrane region" description="Helical" evidence="9">
    <location>
        <begin position="33"/>
        <end position="53"/>
    </location>
</feature>
<dbReference type="EMBL" id="JAJUBC010000009">
    <property type="protein sequence ID" value="MDD1793409.1"/>
    <property type="molecule type" value="Genomic_DNA"/>
</dbReference>
<dbReference type="PANTHER" id="PTHR32196">
    <property type="entry name" value="ABC TRANSPORTER PERMEASE PROTEIN YPHD-RELATED-RELATED"/>
    <property type="match status" value="1"/>
</dbReference>
<feature type="transmembrane region" description="Helical" evidence="9">
    <location>
        <begin position="111"/>
        <end position="131"/>
    </location>
</feature>
<keyword evidence="7 9" id="KW-1133">Transmembrane helix</keyword>
<reference evidence="10" key="1">
    <citation type="submission" date="2021-12" db="EMBL/GenBank/DDBJ databases">
        <title>Enterovibrio ZSDZ35 sp. nov. and Enterovibrio ZSDZ42 sp. nov., isolated from coastal seawater in Qingdao.</title>
        <authorList>
            <person name="Zhang P."/>
        </authorList>
    </citation>
    <scope>NUCLEOTIDE SEQUENCE</scope>
    <source>
        <strain evidence="10">ZSDZ42</strain>
    </source>
</reference>
<dbReference type="CDD" id="cd06579">
    <property type="entry name" value="TM_PBP1_transp_AraH_like"/>
    <property type="match status" value="1"/>
</dbReference>
<evidence type="ECO:0000256" key="8">
    <source>
        <dbReference type="ARBA" id="ARBA00023136"/>
    </source>
</evidence>
<keyword evidence="6 9" id="KW-0812">Transmembrane</keyword>
<dbReference type="PANTHER" id="PTHR32196:SF21">
    <property type="entry name" value="ABC TRANSPORTER PERMEASE PROTEIN YPHD-RELATED"/>
    <property type="match status" value="1"/>
</dbReference>
<keyword evidence="8 9" id="KW-0472">Membrane</keyword>
<evidence type="ECO:0000256" key="7">
    <source>
        <dbReference type="ARBA" id="ARBA00022989"/>
    </source>
</evidence>
<comment type="caution">
    <text evidence="10">The sequence shown here is derived from an EMBL/GenBank/DDBJ whole genome shotgun (WGS) entry which is preliminary data.</text>
</comment>
<proteinExistence type="inferred from homology"/>
<evidence type="ECO:0000313" key="10">
    <source>
        <dbReference type="EMBL" id="MDD1793409.1"/>
    </source>
</evidence>
<evidence type="ECO:0000313" key="11">
    <source>
        <dbReference type="Proteomes" id="UP001149400"/>
    </source>
</evidence>
<keyword evidence="5" id="KW-0997">Cell inner membrane</keyword>
<feature type="transmembrane region" description="Helical" evidence="9">
    <location>
        <begin position="65"/>
        <end position="84"/>
    </location>
</feature>
<keyword evidence="3" id="KW-0813">Transport</keyword>
<evidence type="ECO:0000256" key="1">
    <source>
        <dbReference type="ARBA" id="ARBA00004429"/>
    </source>
</evidence>
<organism evidence="10 11">
    <name type="scientific">Enterovibrio gelatinilyticus</name>
    <dbReference type="NCBI Taxonomy" id="2899819"/>
    <lineage>
        <taxon>Bacteria</taxon>
        <taxon>Pseudomonadati</taxon>
        <taxon>Pseudomonadota</taxon>
        <taxon>Gammaproteobacteria</taxon>
        <taxon>Vibrionales</taxon>
        <taxon>Vibrionaceae</taxon>
        <taxon>Enterovibrio</taxon>
    </lineage>
</organism>
<dbReference type="Proteomes" id="UP001149400">
    <property type="component" value="Unassembled WGS sequence"/>
</dbReference>
<evidence type="ECO:0000256" key="5">
    <source>
        <dbReference type="ARBA" id="ARBA00022519"/>
    </source>
</evidence>
<gene>
    <name evidence="10" type="ORF">LRP50_09745</name>
</gene>
<dbReference type="RefSeq" id="WP_274164271.1">
    <property type="nucleotide sequence ID" value="NZ_JAJUBC010000009.1"/>
</dbReference>
<evidence type="ECO:0000256" key="4">
    <source>
        <dbReference type="ARBA" id="ARBA00022475"/>
    </source>
</evidence>
<accession>A0ABT5R081</accession>
<dbReference type="InterPro" id="IPR001851">
    <property type="entry name" value="ABC_transp_permease"/>
</dbReference>
<feature type="transmembrane region" description="Helical" evidence="9">
    <location>
        <begin position="178"/>
        <end position="199"/>
    </location>
</feature>
<dbReference type="Pfam" id="PF02653">
    <property type="entry name" value="BPD_transp_2"/>
    <property type="match status" value="1"/>
</dbReference>
<feature type="transmembrane region" description="Helical" evidence="9">
    <location>
        <begin position="313"/>
        <end position="330"/>
    </location>
</feature>
<evidence type="ECO:0000256" key="3">
    <source>
        <dbReference type="ARBA" id="ARBA00022448"/>
    </source>
</evidence>
<comment type="subcellular location">
    <subcellularLocation>
        <location evidence="1">Cell inner membrane</location>
        <topology evidence="1">Multi-pass membrane protein</topology>
    </subcellularLocation>
</comment>
<evidence type="ECO:0000256" key="2">
    <source>
        <dbReference type="ARBA" id="ARBA00007942"/>
    </source>
</evidence>
<sequence>MASGTPTDATKKGGVVDGNTQAFSVKALMARHGILVAFFMFIVAFSLSSDRFLSTDNFMTVIRQASIVGTIALGVTIVVIGGNLDLSVGSLLSFSTVLVVDLHDKVGPGQAILLMFLFTLLVGMVNGFLVGYLRLNSLIVTLGMLSAIQGLTLIYTGGQNVDIANQEDTWFALFGRGFLGPIAVPIIIFLVLAVIYELLLKRTAYGRKIFAVGGNPIATAYSGIRRNKLVFSTYLLSAFSTGCAALILGSRVMGSQNNVGQGYELLVLAGVILGGTSLLGGSGSITKTVIGVLILGFIQNGLLLLGFPYYAQWLVTWAVIILAVWLDVGTKRGSFFTKF</sequence>
<name>A0ABT5R081_9GAMM</name>